<comment type="similarity">
    <text evidence="1 5">Belongs to the iron/ascorbate-dependent oxidoreductase family.</text>
</comment>
<name>A0A0B2WW01_METAS</name>
<organism evidence="7 8">
    <name type="scientific">Metarhizium album (strain ARSEF 1941)</name>
    <dbReference type="NCBI Taxonomy" id="1081103"/>
    <lineage>
        <taxon>Eukaryota</taxon>
        <taxon>Fungi</taxon>
        <taxon>Dikarya</taxon>
        <taxon>Ascomycota</taxon>
        <taxon>Pezizomycotina</taxon>
        <taxon>Sordariomycetes</taxon>
        <taxon>Hypocreomycetidae</taxon>
        <taxon>Hypocreales</taxon>
        <taxon>Clavicipitaceae</taxon>
        <taxon>Metarhizium</taxon>
    </lineage>
</organism>
<dbReference type="OrthoDB" id="627829at2759"/>
<dbReference type="AlphaFoldDB" id="A0A0B2WW01"/>
<dbReference type="PANTHER" id="PTHR10209">
    <property type="entry name" value="OXIDOREDUCTASE, 2OG-FE II OXYGENASE FAMILY PROTEIN"/>
    <property type="match status" value="1"/>
</dbReference>
<evidence type="ECO:0000256" key="4">
    <source>
        <dbReference type="ARBA" id="ARBA00023004"/>
    </source>
</evidence>
<dbReference type="Pfam" id="PF03171">
    <property type="entry name" value="2OG-FeII_Oxy"/>
    <property type="match status" value="1"/>
</dbReference>
<dbReference type="SUPFAM" id="SSF51197">
    <property type="entry name" value="Clavaminate synthase-like"/>
    <property type="match status" value="1"/>
</dbReference>
<sequence length="370" mass="40019">MAAFTSIPVIDLSLAQSPATKPRLVIDLRNALVRVGFLYLENHGIPQRVSNDAIRESAAFFRLPLEKKLEIETVHSRHFLGYNRMDAERTAAKVDHNESIATPQIGADLPAPGAHEPVYMNLQGPSQWPDASVLPNFKAAITTYRRAVQALADRFTPLIAEALEIPAPSLTRLFADNPFSRLKITNYPPPAAAAGHHVQGVGPHKDGVFMTYLLQGGAHNALQVQNKSGAWIPVPPVPGTLVVNIGRLLEIISGGVCTATTHRVVSSPGSYAGADGEALGPRLSLPFFQHVNLRLMPGDMRLDIPPHIAALVAGEDVTSDSDTFFAGLFDGAVGDSVFVSLLTSFQDAAARWYPDLLPLALEKQEEARRR</sequence>
<keyword evidence="8" id="KW-1185">Reference proteome</keyword>
<dbReference type="PROSITE" id="PS51471">
    <property type="entry name" value="FE2OG_OXY"/>
    <property type="match status" value="1"/>
</dbReference>
<evidence type="ECO:0000259" key="6">
    <source>
        <dbReference type="PROSITE" id="PS51471"/>
    </source>
</evidence>
<evidence type="ECO:0000256" key="3">
    <source>
        <dbReference type="ARBA" id="ARBA00023002"/>
    </source>
</evidence>
<dbReference type="GO" id="GO:0046872">
    <property type="term" value="F:metal ion binding"/>
    <property type="evidence" value="ECO:0007669"/>
    <property type="project" value="UniProtKB-KW"/>
</dbReference>
<gene>
    <name evidence="7" type="ORF">MAM_05199</name>
</gene>
<dbReference type="STRING" id="1081103.A0A0B2WW01"/>
<dbReference type="Pfam" id="PF14226">
    <property type="entry name" value="DIOX_N"/>
    <property type="match status" value="1"/>
</dbReference>
<dbReference type="EMBL" id="AZHE01000012">
    <property type="protein sequence ID" value="KHN97090.1"/>
    <property type="molecule type" value="Genomic_DNA"/>
</dbReference>
<dbReference type="PANTHER" id="PTHR10209:SF812">
    <property type="entry name" value="2OG-FE(II) OXYGENASE FAMILY, PUTATIVE (AFU_ORTHOLOGUE AFUA_3G14880)-RELATED"/>
    <property type="match status" value="1"/>
</dbReference>
<dbReference type="InterPro" id="IPR005123">
    <property type="entry name" value="Oxoglu/Fe-dep_dioxygenase_dom"/>
</dbReference>
<keyword evidence="4 5" id="KW-0408">Iron</keyword>
<dbReference type="HOGENOM" id="CLU_010119_1_1_1"/>
<dbReference type="Proteomes" id="UP000030816">
    <property type="component" value="Unassembled WGS sequence"/>
</dbReference>
<evidence type="ECO:0000256" key="5">
    <source>
        <dbReference type="RuleBase" id="RU003682"/>
    </source>
</evidence>
<dbReference type="GO" id="GO:0016491">
    <property type="term" value="F:oxidoreductase activity"/>
    <property type="evidence" value="ECO:0007669"/>
    <property type="project" value="UniProtKB-KW"/>
</dbReference>
<dbReference type="InterPro" id="IPR027443">
    <property type="entry name" value="IPNS-like_sf"/>
</dbReference>
<dbReference type="Gene3D" id="2.60.120.330">
    <property type="entry name" value="B-lactam Antibiotic, Isopenicillin N Synthase, Chain"/>
    <property type="match status" value="1"/>
</dbReference>
<reference evidence="7 8" key="1">
    <citation type="journal article" date="2014" name="Proc. Natl. Acad. Sci. U.S.A.">
        <title>Trajectory and genomic determinants of fungal-pathogen speciation and host adaptation.</title>
        <authorList>
            <person name="Hu X."/>
            <person name="Xiao G."/>
            <person name="Zheng P."/>
            <person name="Shang Y."/>
            <person name="Su Y."/>
            <person name="Zhang X."/>
            <person name="Liu X."/>
            <person name="Zhan S."/>
            <person name="St Leger R.J."/>
            <person name="Wang C."/>
        </authorList>
    </citation>
    <scope>NUCLEOTIDE SEQUENCE [LARGE SCALE GENOMIC DNA]</scope>
    <source>
        <strain evidence="7 8">ARSEF 1941</strain>
    </source>
</reference>
<protein>
    <submittedName>
        <fullName evidence="7">Oxoglutarate/iron-dependent oxygenase</fullName>
    </submittedName>
</protein>
<keyword evidence="2 5" id="KW-0479">Metal-binding</keyword>
<dbReference type="InterPro" id="IPR026992">
    <property type="entry name" value="DIOX_N"/>
</dbReference>
<dbReference type="GeneID" id="63739654"/>
<evidence type="ECO:0000313" key="7">
    <source>
        <dbReference type="EMBL" id="KHN97090.1"/>
    </source>
</evidence>
<evidence type="ECO:0000256" key="1">
    <source>
        <dbReference type="ARBA" id="ARBA00008056"/>
    </source>
</evidence>
<dbReference type="RefSeq" id="XP_040678156.1">
    <property type="nucleotide sequence ID" value="XM_040823997.1"/>
</dbReference>
<dbReference type="InterPro" id="IPR044861">
    <property type="entry name" value="IPNS-like_FE2OG_OXY"/>
</dbReference>
<evidence type="ECO:0000256" key="2">
    <source>
        <dbReference type="ARBA" id="ARBA00022723"/>
    </source>
</evidence>
<dbReference type="GO" id="GO:0044283">
    <property type="term" value="P:small molecule biosynthetic process"/>
    <property type="evidence" value="ECO:0007669"/>
    <property type="project" value="UniProtKB-ARBA"/>
</dbReference>
<evidence type="ECO:0000313" key="8">
    <source>
        <dbReference type="Proteomes" id="UP000030816"/>
    </source>
</evidence>
<feature type="domain" description="Fe2OG dioxygenase" evidence="6">
    <location>
        <begin position="178"/>
        <end position="291"/>
    </location>
</feature>
<comment type="caution">
    <text evidence="7">The sequence shown here is derived from an EMBL/GenBank/DDBJ whole genome shotgun (WGS) entry which is preliminary data.</text>
</comment>
<keyword evidence="3 5" id="KW-0560">Oxidoreductase</keyword>
<accession>A0A0B2WW01</accession>
<proteinExistence type="inferred from homology"/>